<evidence type="ECO:0000313" key="3">
    <source>
        <dbReference type="Proteomes" id="UP000246114"/>
    </source>
</evidence>
<dbReference type="AlphaFoldDB" id="A0A316MD16"/>
<dbReference type="PANTHER" id="PTHR35007:SF2">
    <property type="entry name" value="PILUS ASSEMBLE PROTEIN"/>
    <property type="match status" value="1"/>
</dbReference>
<keyword evidence="1" id="KW-1133">Transmembrane helix</keyword>
<dbReference type="EMBL" id="QAMZ01000003">
    <property type="protein sequence ID" value="PWL55831.1"/>
    <property type="molecule type" value="Genomic_DNA"/>
</dbReference>
<feature type="transmembrane region" description="Helical" evidence="1">
    <location>
        <begin position="100"/>
        <end position="128"/>
    </location>
</feature>
<comment type="caution">
    <text evidence="2">The sequence shown here is derived from an EMBL/GenBank/DDBJ whole genome shotgun (WGS) entry which is preliminary data.</text>
</comment>
<accession>A0A316MD16</accession>
<protein>
    <submittedName>
        <fullName evidence="2">Secretion protein F</fullName>
    </submittedName>
</protein>
<dbReference type="Proteomes" id="UP000246114">
    <property type="component" value="Unassembled WGS sequence"/>
</dbReference>
<keyword evidence="1" id="KW-0812">Transmembrane</keyword>
<evidence type="ECO:0000256" key="1">
    <source>
        <dbReference type="SAM" id="Phobius"/>
    </source>
</evidence>
<evidence type="ECO:0000313" key="2">
    <source>
        <dbReference type="EMBL" id="PWL55831.1"/>
    </source>
</evidence>
<proteinExistence type="predicted"/>
<organism evidence="2 3">
    <name type="scientific">Clostridium cadaveris</name>
    <dbReference type="NCBI Taxonomy" id="1529"/>
    <lineage>
        <taxon>Bacteria</taxon>
        <taxon>Bacillati</taxon>
        <taxon>Bacillota</taxon>
        <taxon>Clostridia</taxon>
        <taxon>Eubacteriales</taxon>
        <taxon>Clostridiaceae</taxon>
        <taxon>Clostridium</taxon>
    </lineage>
</organism>
<sequence>MLIIFFIFSCLFSFGIYMIIADILKFPEIKASKAVLSISRREKKKTHNVEIYILQLSTKLSKIIKLNDYKKRKLISTLKSAEINLTPETYIAKAYVKAGLVLFSIIPALFILPIITPVILFLAIAIYFKEIKVAEDKVKNQREEIEYELPRFTATLTQELKASRDILSILETYKQNAGKAMKRELEITVADMKSGSFEGALTRFETRLGSSTLSEVVRGLISVLRGDDGVVYFQMLSHDLKQLELQRLKTLAAKQPSKIRKYSFAMLMCFVLMYLAVMGIQIMKTMGQLF</sequence>
<keyword evidence="1" id="KW-0472">Membrane</keyword>
<feature type="transmembrane region" description="Helical" evidence="1">
    <location>
        <begin position="264"/>
        <end position="283"/>
    </location>
</feature>
<dbReference type="PANTHER" id="PTHR35007">
    <property type="entry name" value="INTEGRAL MEMBRANE PROTEIN-RELATED"/>
    <property type="match status" value="1"/>
</dbReference>
<reference evidence="2 3" key="1">
    <citation type="submission" date="2018-03" db="EMBL/GenBank/DDBJ databases">
        <title>The uncultured portion of the human microbiome is neutrally assembled.</title>
        <authorList>
            <person name="Jeraldo P."/>
            <person name="Boardman L."/>
            <person name="White B.A."/>
            <person name="Nelson H."/>
            <person name="Goldenfeld N."/>
            <person name="Chia N."/>
        </authorList>
    </citation>
    <scope>NUCLEOTIDE SEQUENCE [LARGE SCALE GENOMIC DNA]</scope>
    <source>
        <strain evidence="2">CIM:MAG 903</strain>
    </source>
</reference>
<gene>
    <name evidence="2" type="ORF">DBY38_00635</name>
</gene>
<name>A0A316MD16_9CLOT</name>